<name>V4V7C0_CITCL</name>
<gene>
    <name evidence="2" type="ORF">CICLE_v10002531mg</name>
</gene>
<evidence type="ECO:0000256" key="1">
    <source>
        <dbReference type="SAM" id="MobiDB-lite"/>
    </source>
</evidence>
<dbReference type="PANTHER" id="PTHR33676">
    <property type="entry name" value="COLD REGULATED PROTEIN 27"/>
    <property type="match status" value="1"/>
</dbReference>
<protein>
    <submittedName>
        <fullName evidence="2">Uncharacterized protein</fullName>
    </submittedName>
</protein>
<dbReference type="PANTHER" id="PTHR33676:SF3">
    <property type="entry name" value="COLD-REGULATED PROTEIN 27"/>
    <property type="match status" value="1"/>
</dbReference>
<dbReference type="Proteomes" id="UP000030687">
    <property type="component" value="Unassembled WGS sequence"/>
</dbReference>
<evidence type="ECO:0000313" key="3">
    <source>
        <dbReference type="Proteomes" id="UP000030687"/>
    </source>
</evidence>
<dbReference type="InterPro" id="IPR044678">
    <property type="entry name" value="COR27/28"/>
</dbReference>
<keyword evidence="3" id="KW-1185">Reference proteome</keyword>
<dbReference type="GO" id="GO:0042752">
    <property type="term" value="P:regulation of circadian rhythm"/>
    <property type="evidence" value="ECO:0007669"/>
    <property type="project" value="InterPro"/>
</dbReference>
<dbReference type="OrthoDB" id="1923282at2759"/>
<dbReference type="AlphaFoldDB" id="V4V7C0"/>
<evidence type="ECO:0000313" key="2">
    <source>
        <dbReference type="EMBL" id="ESR47999.1"/>
    </source>
</evidence>
<proteinExistence type="predicted"/>
<organism evidence="2 3">
    <name type="scientific">Citrus clementina</name>
    <name type="common">Clementine</name>
    <name type="synonym">Citrus deliciosa x Citrus sinensis</name>
    <dbReference type="NCBI Taxonomy" id="85681"/>
    <lineage>
        <taxon>Eukaryota</taxon>
        <taxon>Viridiplantae</taxon>
        <taxon>Streptophyta</taxon>
        <taxon>Embryophyta</taxon>
        <taxon>Tracheophyta</taxon>
        <taxon>Spermatophyta</taxon>
        <taxon>Magnoliopsida</taxon>
        <taxon>eudicotyledons</taxon>
        <taxon>Gunneridae</taxon>
        <taxon>Pentapetalae</taxon>
        <taxon>rosids</taxon>
        <taxon>malvids</taxon>
        <taxon>Sapindales</taxon>
        <taxon>Rutaceae</taxon>
        <taxon>Aurantioideae</taxon>
        <taxon>Citrus</taxon>
    </lineage>
</organism>
<dbReference type="KEGG" id="cic:CICLE_v10002531mg"/>
<dbReference type="Gramene" id="ESR47999">
    <property type="protein sequence ID" value="ESR47999"/>
    <property type="gene ID" value="CICLE_v10002531mg"/>
</dbReference>
<dbReference type="GO" id="GO:0009409">
    <property type="term" value="P:response to cold"/>
    <property type="evidence" value="ECO:0007669"/>
    <property type="project" value="InterPro"/>
</dbReference>
<feature type="region of interest" description="Disordered" evidence="1">
    <location>
        <begin position="1"/>
        <end position="34"/>
    </location>
</feature>
<feature type="compositionally biased region" description="Polar residues" evidence="1">
    <location>
        <begin position="1"/>
        <end position="15"/>
    </location>
</feature>
<accession>V4V7C0</accession>
<feature type="compositionally biased region" description="Basic and acidic residues" evidence="1">
    <location>
        <begin position="23"/>
        <end position="34"/>
    </location>
</feature>
<reference evidence="2 3" key="1">
    <citation type="submission" date="2013-10" db="EMBL/GenBank/DDBJ databases">
        <authorList>
            <consortium name="International Citrus Genome Consortium"/>
            <person name="Jenkins J."/>
            <person name="Schmutz J."/>
            <person name="Prochnik S."/>
            <person name="Rokhsar D."/>
            <person name="Gmitter F."/>
            <person name="Ollitrault P."/>
            <person name="Machado M."/>
            <person name="Talon M."/>
            <person name="Wincker P."/>
            <person name="Jaillon O."/>
            <person name="Morgante M."/>
        </authorList>
    </citation>
    <scope>NUCLEOTIDE SEQUENCE</scope>
    <source>
        <strain evidence="3">cv. Clemenules</strain>
    </source>
</reference>
<dbReference type="EMBL" id="KI536799">
    <property type="protein sequence ID" value="ESR47999.1"/>
    <property type="molecule type" value="Genomic_DNA"/>
</dbReference>
<sequence length="179" mass="19647">MDGLGSNENQTTPRASDQLGPDKSGDKEPWSLDSRVTEWTDEKHSLYLKSMEASFVNQLYSAADIPARSDVTSSRKMHCATSGQKLYLERPEFQPNRTCNSHGLSANPWIRHFKSECKPKTFASPYPPGIAGSKIVINISGKKAVSYEAATRSEHLDASHLCRHDLSGSSAGADSYTLI</sequence>